<keyword evidence="2" id="KW-1185">Reference proteome</keyword>
<evidence type="ECO:0000313" key="2">
    <source>
        <dbReference type="Proteomes" id="UP000001880"/>
    </source>
</evidence>
<organism evidence="1 2">
    <name type="scientific">Haliangium ochraceum (strain DSM 14365 / JCM 11303 / SMP-2)</name>
    <dbReference type="NCBI Taxonomy" id="502025"/>
    <lineage>
        <taxon>Bacteria</taxon>
        <taxon>Pseudomonadati</taxon>
        <taxon>Myxococcota</taxon>
        <taxon>Polyangia</taxon>
        <taxon>Haliangiales</taxon>
        <taxon>Kofleriaceae</taxon>
        <taxon>Haliangium</taxon>
    </lineage>
</organism>
<reference evidence="1 2" key="1">
    <citation type="journal article" date="2010" name="Stand. Genomic Sci.">
        <title>Complete genome sequence of Haliangium ochraceum type strain (SMP-2).</title>
        <authorList>
            <consortium name="US DOE Joint Genome Institute (JGI-PGF)"/>
            <person name="Ivanova N."/>
            <person name="Daum C."/>
            <person name="Lang E."/>
            <person name="Abt B."/>
            <person name="Kopitz M."/>
            <person name="Saunders E."/>
            <person name="Lapidus A."/>
            <person name="Lucas S."/>
            <person name="Glavina Del Rio T."/>
            <person name="Nolan M."/>
            <person name="Tice H."/>
            <person name="Copeland A."/>
            <person name="Cheng J.F."/>
            <person name="Chen F."/>
            <person name="Bruce D."/>
            <person name="Goodwin L."/>
            <person name="Pitluck S."/>
            <person name="Mavromatis K."/>
            <person name="Pati A."/>
            <person name="Mikhailova N."/>
            <person name="Chen A."/>
            <person name="Palaniappan K."/>
            <person name="Land M."/>
            <person name="Hauser L."/>
            <person name="Chang Y.J."/>
            <person name="Jeffries C.D."/>
            <person name="Detter J.C."/>
            <person name="Brettin T."/>
            <person name="Rohde M."/>
            <person name="Goker M."/>
            <person name="Bristow J."/>
            <person name="Markowitz V."/>
            <person name="Eisen J.A."/>
            <person name="Hugenholtz P."/>
            <person name="Kyrpides N.C."/>
            <person name="Klenk H.P."/>
        </authorList>
    </citation>
    <scope>NUCLEOTIDE SEQUENCE [LARGE SCALE GENOMIC DNA]</scope>
    <source>
        <strain evidence="2">DSM 14365 / CIP 107738 / JCM 11303 / AJ 13395 / SMP-2</strain>
    </source>
</reference>
<dbReference type="HOGENOM" id="CLU_996651_0_0_7"/>
<protein>
    <submittedName>
        <fullName evidence="1">Uncharacterized protein</fullName>
    </submittedName>
</protein>
<accession>D0LVR9</accession>
<evidence type="ECO:0000313" key="1">
    <source>
        <dbReference type="EMBL" id="ACY14053.1"/>
    </source>
</evidence>
<gene>
    <name evidence="1" type="ordered locus">Hoch_1501</name>
</gene>
<dbReference type="RefSeq" id="WP_012826662.1">
    <property type="nucleotide sequence ID" value="NC_013440.1"/>
</dbReference>
<sequence>MSITLLNRTPHPRTAPVRALTAGLVATLSLASGCVAGEAPGDAELDIDEVDTAELARFETADGVEFTFAAEFEDLDAASHPVLSITAVGPANAYPYLAELSGGSFTSLEAFQALAPAGTDVPLEIREAHAHEAVLLGRSDEVRAFAPMPGPVSKAADSASCDSYVAFITSISSWSNETSTLGSGSHNLTHAGSGGNVFAAMCNYDDPDMSVIDLKYAQFCYETALGLLSCDAEIYVPDGYRADKAWIGASTRRVVRATLLSGYPSVLSFIGIGDAPAIP</sequence>
<dbReference type="Proteomes" id="UP000001880">
    <property type="component" value="Chromosome"/>
</dbReference>
<dbReference type="KEGG" id="hoh:Hoch_1501"/>
<dbReference type="EMBL" id="CP001804">
    <property type="protein sequence ID" value="ACY14053.1"/>
    <property type="molecule type" value="Genomic_DNA"/>
</dbReference>
<proteinExistence type="predicted"/>
<name>D0LVR9_HALO1</name>
<dbReference type="AlphaFoldDB" id="D0LVR9"/>